<gene>
    <name evidence="2" type="ORF">Poly30_54240</name>
</gene>
<accession>A0A518F0K9</accession>
<dbReference type="EMBL" id="CP036434">
    <property type="protein sequence ID" value="QDV09864.1"/>
    <property type="molecule type" value="Genomic_DNA"/>
</dbReference>
<sequence>MLLTQEDVSAFGAFNQADFDPTSYDLAFRLRCNDPDVIDQPVDLVLLSETQPILAMQIHTKFPLLAGGSDDGPSSETDGDGVDCSPAQRDEPQPSFSGACSFPEIASFPTCPDAGPVGQPACNVWPEEVSRVCGTAGNDGTAVFTRTETGGVSVAFQGVGANGSVSSTATTTMNYDLDDGECGTCQTFYWMRQRCTQVFEYWVFTVKIYESIHPLAVFMYSQIGCFRKTITLACTNDYGPSASAVCLRTGCN</sequence>
<reference evidence="2 3" key="1">
    <citation type="submission" date="2019-02" db="EMBL/GenBank/DDBJ databases">
        <title>Deep-cultivation of Planctomycetes and their phenomic and genomic characterization uncovers novel biology.</title>
        <authorList>
            <person name="Wiegand S."/>
            <person name="Jogler M."/>
            <person name="Boedeker C."/>
            <person name="Pinto D."/>
            <person name="Vollmers J."/>
            <person name="Rivas-Marin E."/>
            <person name="Kohn T."/>
            <person name="Peeters S.H."/>
            <person name="Heuer A."/>
            <person name="Rast P."/>
            <person name="Oberbeckmann S."/>
            <person name="Bunk B."/>
            <person name="Jeske O."/>
            <person name="Meyerdierks A."/>
            <person name="Storesund J.E."/>
            <person name="Kallscheuer N."/>
            <person name="Luecker S."/>
            <person name="Lage O.M."/>
            <person name="Pohl T."/>
            <person name="Merkel B.J."/>
            <person name="Hornburger P."/>
            <person name="Mueller R.-W."/>
            <person name="Bruemmer F."/>
            <person name="Labrenz M."/>
            <person name="Spormann A.M."/>
            <person name="Op den Camp H."/>
            <person name="Overmann J."/>
            <person name="Amann R."/>
            <person name="Jetten M.S.M."/>
            <person name="Mascher T."/>
            <person name="Medema M.H."/>
            <person name="Devos D.P."/>
            <person name="Kaster A.-K."/>
            <person name="Ovreas L."/>
            <person name="Rohde M."/>
            <person name="Galperin M.Y."/>
            <person name="Jogler C."/>
        </authorList>
    </citation>
    <scope>NUCLEOTIDE SEQUENCE [LARGE SCALE GENOMIC DNA]</scope>
    <source>
        <strain evidence="2 3">Poly30</strain>
    </source>
</reference>
<proteinExistence type="predicted"/>
<dbReference type="AlphaFoldDB" id="A0A518F0K9"/>
<protein>
    <submittedName>
        <fullName evidence="2">Uncharacterized protein</fullName>
    </submittedName>
</protein>
<dbReference type="RefSeq" id="WP_145205011.1">
    <property type="nucleotide sequence ID" value="NZ_CP036434.1"/>
</dbReference>
<evidence type="ECO:0000313" key="2">
    <source>
        <dbReference type="EMBL" id="QDV09864.1"/>
    </source>
</evidence>
<feature type="region of interest" description="Disordered" evidence="1">
    <location>
        <begin position="65"/>
        <end position="96"/>
    </location>
</feature>
<keyword evidence="3" id="KW-1185">Reference proteome</keyword>
<evidence type="ECO:0000313" key="3">
    <source>
        <dbReference type="Proteomes" id="UP000320390"/>
    </source>
</evidence>
<organism evidence="2 3">
    <name type="scientific">Saltatorellus ferox</name>
    <dbReference type="NCBI Taxonomy" id="2528018"/>
    <lineage>
        <taxon>Bacteria</taxon>
        <taxon>Pseudomonadati</taxon>
        <taxon>Planctomycetota</taxon>
        <taxon>Planctomycetia</taxon>
        <taxon>Planctomycetia incertae sedis</taxon>
        <taxon>Saltatorellus</taxon>
    </lineage>
</organism>
<name>A0A518F0K9_9BACT</name>
<dbReference type="Proteomes" id="UP000320390">
    <property type="component" value="Chromosome"/>
</dbReference>
<evidence type="ECO:0000256" key="1">
    <source>
        <dbReference type="SAM" id="MobiDB-lite"/>
    </source>
</evidence>